<dbReference type="KEGG" id="pphe:PP2015_65"/>
<dbReference type="STRING" id="161398.PP2015_65"/>
<dbReference type="SUPFAM" id="SSF54909">
    <property type="entry name" value="Dimeric alpha+beta barrel"/>
    <property type="match status" value="1"/>
</dbReference>
<protein>
    <recommendedName>
        <fullName evidence="3">ABM domain-containing protein</fullName>
    </recommendedName>
</protein>
<dbReference type="PATRIC" id="fig|161398.10.peg.66"/>
<reference evidence="1 2" key="1">
    <citation type="submission" date="2015-11" db="EMBL/GenBank/DDBJ databases">
        <authorList>
            <person name="Zhang Y."/>
            <person name="Guo Z."/>
        </authorList>
    </citation>
    <scope>NUCLEOTIDE SEQUENCE [LARGE SCALE GENOMIC DNA]</scope>
    <source>
        <strain evidence="1 2">KCTC 12086</strain>
    </source>
</reference>
<dbReference type="OrthoDB" id="7859710at2"/>
<name>A0A0S2JXU5_9GAMM</name>
<organism evidence="1 2">
    <name type="scientific">Pseudoalteromonas phenolica</name>
    <dbReference type="NCBI Taxonomy" id="161398"/>
    <lineage>
        <taxon>Bacteria</taxon>
        <taxon>Pseudomonadati</taxon>
        <taxon>Pseudomonadota</taxon>
        <taxon>Gammaproteobacteria</taxon>
        <taxon>Alteromonadales</taxon>
        <taxon>Pseudoalteromonadaceae</taxon>
        <taxon>Pseudoalteromonas</taxon>
    </lineage>
</organism>
<dbReference type="Proteomes" id="UP000061457">
    <property type="component" value="Chromosome I"/>
</dbReference>
<dbReference type="InterPro" id="IPR011008">
    <property type="entry name" value="Dimeric_a/b-barrel"/>
</dbReference>
<dbReference type="RefSeq" id="WP_058028381.1">
    <property type="nucleotide sequence ID" value="NZ_CP013187.1"/>
</dbReference>
<evidence type="ECO:0000313" key="2">
    <source>
        <dbReference type="Proteomes" id="UP000061457"/>
    </source>
</evidence>
<keyword evidence="2" id="KW-1185">Reference proteome</keyword>
<evidence type="ECO:0000313" key="1">
    <source>
        <dbReference type="EMBL" id="ALO40594.1"/>
    </source>
</evidence>
<sequence length="107" mass="12043">MSNNAIEIVQFQLQENADLAQFEAANAAFQSFIDQQPGVLYRSLAKLADAHSYVDVVYFETMTDAKRIGDAFMENPICQQFAQLIEKDTVKLERYNAVSQTPCEQSA</sequence>
<dbReference type="EMBL" id="CP013187">
    <property type="protein sequence ID" value="ALO40594.1"/>
    <property type="molecule type" value="Genomic_DNA"/>
</dbReference>
<evidence type="ECO:0008006" key="3">
    <source>
        <dbReference type="Google" id="ProtNLM"/>
    </source>
</evidence>
<accession>A0A0S2JXU5</accession>
<proteinExistence type="predicted"/>
<dbReference type="AlphaFoldDB" id="A0A0S2JXU5"/>
<gene>
    <name evidence="1" type="ORF">PP2015_65</name>
</gene>